<sequence length="117" mass="13403">MAKARRKQTWLLRSMAAMLLLGLGLSWCYDPAWLADYRTAIAEQRQWHLEDGSLIHAAPDSALDVNYSDHQRYVRLYRSEAWFQVVPDAQRPFIVEAAKGNTQALGSLLPWCLHSAF</sequence>
<dbReference type="RefSeq" id="WP_183167341.1">
    <property type="nucleotide sequence ID" value="NZ_JACHXI010000016.1"/>
</dbReference>
<proteinExistence type="predicted"/>
<dbReference type="GO" id="GO:0016989">
    <property type="term" value="F:sigma factor antagonist activity"/>
    <property type="evidence" value="ECO:0007669"/>
    <property type="project" value="TreeGrafter"/>
</dbReference>
<feature type="domain" description="FecR protein" evidence="1">
    <location>
        <begin position="36"/>
        <end position="107"/>
    </location>
</feature>
<comment type="caution">
    <text evidence="2">The sequence shown here is derived from an EMBL/GenBank/DDBJ whole genome shotgun (WGS) entry which is preliminary data.</text>
</comment>
<protein>
    <submittedName>
        <fullName evidence="2">Ferric-dicitrate binding protein FerR (Iron transport regulator)</fullName>
    </submittedName>
</protein>
<evidence type="ECO:0000313" key="2">
    <source>
        <dbReference type="EMBL" id="MBB3104480.1"/>
    </source>
</evidence>
<keyword evidence="3" id="KW-1185">Reference proteome</keyword>
<dbReference type="AlphaFoldDB" id="A0A839T6L1"/>
<dbReference type="InterPro" id="IPR012373">
    <property type="entry name" value="Ferrdict_sens_TM"/>
</dbReference>
<evidence type="ECO:0000259" key="1">
    <source>
        <dbReference type="Pfam" id="PF04773"/>
    </source>
</evidence>
<gene>
    <name evidence="2" type="ORF">FHR87_002900</name>
</gene>
<dbReference type="EMBL" id="JACHXI010000016">
    <property type="protein sequence ID" value="MBB3104480.1"/>
    <property type="molecule type" value="Genomic_DNA"/>
</dbReference>
<dbReference type="Proteomes" id="UP000549250">
    <property type="component" value="Unassembled WGS sequence"/>
</dbReference>
<dbReference type="PANTHER" id="PTHR30273">
    <property type="entry name" value="PERIPLASMIC SIGNAL SENSOR AND SIGMA FACTOR ACTIVATOR FECR-RELATED"/>
    <property type="match status" value="1"/>
</dbReference>
<accession>A0A839T6L1</accession>
<organism evidence="2 3">
    <name type="scientific">Azomonas macrocytogenes</name>
    <name type="common">Azotobacter macrocytogenes</name>
    <dbReference type="NCBI Taxonomy" id="69962"/>
    <lineage>
        <taxon>Bacteria</taxon>
        <taxon>Pseudomonadati</taxon>
        <taxon>Pseudomonadota</taxon>
        <taxon>Gammaproteobacteria</taxon>
        <taxon>Pseudomonadales</taxon>
        <taxon>Pseudomonadaceae</taxon>
        <taxon>Azomonas</taxon>
    </lineage>
</organism>
<dbReference type="Gene3D" id="2.60.120.1440">
    <property type="match status" value="1"/>
</dbReference>
<dbReference type="PANTHER" id="PTHR30273:SF2">
    <property type="entry name" value="PROTEIN FECR"/>
    <property type="match status" value="1"/>
</dbReference>
<reference evidence="2 3" key="1">
    <citation type="submission" date="2020-08" db="EMBL/GenBank/DDBJ databases">
        <title>Genomic Encyclopedia of Type Strains, Phase III (KMG-III): the genomes of soil and plant-associated and newly described type strains.</title>
        <authorList>
            <person name="Whitman W."/>
        </authorList>
    </citation>
    <scope>NUCLEOTIDE SEQUENCE [LARGE SCALE GENOMIC DNA]</scope>
    <source>
        <strain evidence="2 3">CECT 4462</strain>
    </source>
</reference>
<dbReference type="Pfam" id="PF04773">
    <property type="entry name" value="FecR"/>
    <property type="match status" value="1"/>
</dbReference>
<dbReference type="InterPro" id="IPR006860">
    <property type="entry name" value="FecR"/>
</dbReference>
<evidence type="ECO:0000313" key="3">
    <source>
        <dbReference type="Proteomes" id="UP000549250"/>
    </source>
</evidence>
<name>A0A839T6L1_AZOMA</name>